<reference evidence="5 6" key="1">
    <citation type="submission" date="2022-10" db="EMBL/GenBank/DDBJ databases">
        <title>Identification of biosynthetic pathway for the production of the potent trypsin inhibitor radiosumin.</title>
        <authorList>
            <person name="Fewer D.P."/>
            <person name="Delbaje E."/>
            <person name="Ouyang X."/>
            <person name="Agostino P.D."/>
            <person name="Wahlsten M."/>
            <person name="Jokela J."/>
            <person name="Permi P."/>
            <person name="Haapaniemi E."/>
            <person name="Koistinen H."/>
        </authorList>
    </citation>
    <scope>NUCLEOTIDE SEQUENCE [LARGE SCALE GENOMIC DNA]</scope>
    <source>
        <strain evidence="5 6">NIES-515</strain>
    </source>
</reference>
<dbReference type="InterPro" id="IPR050452">
    <property type="entry name" value="Metacaspase"/>
</dbReference>
<evidence type="ECO:0000256" key="1">
    <source>
        <dbReference type="SAM" id="MobiDB-lite"/>
    </source>
</evidence>
<name>A0ABT3AX90_9CYAN</name>
<feature type="domain" description="Peptidase C14 caspase" evidence="3">
    <location>
        <begin position="6"/>
        <end position="290"/>
    </location>
</feature>
<dbReference type="Gene3D" id="3.40.50.1460">
    <property type="match status" value="1"/>
</dbReference>
<dbReference type="Gene3D" id="3.40.50.1820">
    <property type="entry name" value="alpha/beta hydrolase"/>
    <property type="match status" value="1"/>
</dbReference>
<dbReference type="InterPro" id="IPR055803">
    <property type="entry name" value="DUF7379"/>
</dbReference>
<evidence type="ECO:0000256" key="2">
    <source>
        <dbReference type="SAM" id="Phobius"/>
    </source>
</evidence>
<proteinExistence type="predicted"/>
<protein>
    <submittedName>
        <fullName evidence="5">Caspase family protein</fullName>
    </submittedName>
</protein>
<dbReference type="InterPro" id="IPR029058">
    <property type="entry name" value="AB_hydrolase_fold"/>
</dbReference>
<accession>A0ABT3AX90</accession>
<feature type="region of interest" description="Disordered" evidence="1">
    <location>
        <begin position="1252"/>
        <end position="1275"/>
    </location>
</feature>
<comment type="caution">
    <text evidence="5">The sequence shown here is derived from an EMBL/GenBank/DDBJ whole genome shotgun (WGS) entry which is preliminary data.</text>
</comment>
<dbReference type="SUPFAM" id="SSF53474">
    <property type="entry name" value="alpha/beta-Hydrolases"/>
    <property type="match status" value="1"/>
</dbReference>
<keyword evidence="2" id="KW-0472">Membrane</keyword>
<dbReference type="PANTHER" id="PTHR48104">
    <property type="entry name" value="METACASPASE-4"/>
    <property type="match status" value="1"/>
</dbReference>
<organism evidence="5 6">
    <name type="scientific">Plectonema radiosum NIES-515</name>
    <dbReference type="NCBI Taxonomy" id="2986073"/>
    <lineage>
        <taxon>Bacteria</taxon>
        <taxon>Bacillati</taxon>
        <taxon>Cyanobacteriota</taxon>
        <taxon>Cyanophyceae</taxon>
        <taxon>Oscillatoriophycideae</taxon>
        <taxon>Oscillatoriales</taxon>
        <taxon>Microcoleaceae</taxon>
        <taxon>Plectonema</taxon>
    </lineage>
</organism>
<evidence type="ECO:0000259" key="4">
    <source>
        <dbReference type="Pfam" id="PF24096"/>
    </source>
</evidence>
<gene>
    <name evidence="5" type="ORF">OGM63_09330</name>
</gene>
<feature type="domain" description="DUF7379" evidence="4">
    <location>
        <begin position="906"/>
        <end position="1026"/>
    </location>
</feature>
<evidence type="ECO:0000313" key="5">
    <source>
        <dbReference type="EMBL" id="MCV3213711.1"/>
    </source>
</evidence>
<keyword evidence="6" id="KW-1185">Reference proteome</keyword>
<keyword evidence="2" id="KW-1133">Transmembrane helix</keyword>
<dbReference type="PANTHER" id="PTHR48104:SF30">
    <property type="entry name" value="METACASPASE-1"/>
    <property type="match status" value="1"/>
</dbReference>
<dbReference type="Proteomes" id="UP001526143">
    <property type="component" value="Unassembled WGS sequence"/>
</dbReference>
<dbReference type="Pfam" id="PF00656">
    <property type="entry name" value="Peptidase_C14"/>
    <property type="match status" value="1"/>
</dbReference>
<dbReference type="EMBL" id="JAOWRF010000139">
    <property type="protein sequence ID" value="MCV3213711.1"/>
    <property type="molecule type" value="Genomic_DNA"/>
</dbReference>
<dbReference type="InterPro" id="IPR011600">
    <property type="entry name" value="Pept_C14_caspase"/>
</dbReference>
<dbReference type="Pfam" id="PF24096">
    <property type="entry name" value="DUF7379"/>
    <property type="match status" value="1"/>
</dbReference>
<sequence>MANNIYALLVGIDEYDPTSTQQIPSLKGCVNDIKAVEAYLRDRITKDGKWQLVEPTNQSWILTNEQATRQAVINGFLQHLCYSDSEDVVLFYYAGHGAQEKAPEEFWHLEADRLDESLVCYDSRTANSRDLADKEIAYLISLVAENNPHIVIILDCCHSGSGTRDISPEIRVRRSPVDSRERPLSSFIFAEDTRALDELLNSSRTLDAKRTGVILPKGKHVMFSACRDYELAKEYKGDDGQPRGAFSYFLLQTLQRTNSSMTYRDLARNLNALVSGKVKEQSPQVEATDPKDLDKPFLGGAIKERPNYFTLTRSQNDNSWVIDAGAISGIPKPSKDGDTLLAIFPAASTPEQLTKLDQSLGEAQVMQVLPQKSKVKIISGSVSLSETETYWAIVTNIPLPPLKIYIRSEDSEKAGLELVKQALQTSALDSKPSLYVSQVEEATYADYDLVIRGGQYWITQPNDKRPLVAPIPENPAEAYTSENAHQVVLRLEHIARWTNILELSTPATSSVKNDDVTMEISVLSGRQETSLSGDDKIASEMRLEYTYENDEWVKPTIQIKLTNNSNKALYCNVLDLAESYSISSDLLDGYQISSFKLAAKDSENSNILESSNIDFYIKDEYLASGITEYKDILKLIVSTTEFDASLLQQDGLNPPPPTRSLGGGGTLDRLMAGVNSREAVRAEGSYDNWMTKSCSITIVCPQDAIAIQSDSSTALQNGVVEVQAHPSLQAKVNLTTVPQASRDLGNLILPAILRQQPRFTESFQFTTSRGSDPGLSALELSDVVDHTVVTAAQPLKLLVDTQLAENEHLLPFAYDGQFFLPLGRGSRFSDGKTEITLERLPKPTGISRSIHGSIRIFFEKIVSQKLGSPFEYPILAIAEVGEKDKVTYEKDKQIIKTQVAQAKKIILYIHGIVGDTASLLPSVKHAFVEVDQKQRSIKELYDVVLAFDYENIQTTIEENAKSLGEKLQEIGLGANHGKQLHIVAHSMGGLVSRWFIERLGGNQVVQHLVMLGTPNAGSPWPAIQDWVFAALGIGLNQLSTIVWPTKIVADLLKVLENNDKSLEQMQPDSPILKQLAENPDPGVLYTIIAGDRSVMATAMALQGDKQINPLKQLMDRMFGASVNKVVDMAFFTQPNDIAVTLASIKSVNSKRSPQPRILPPDAACDHLTYFTHPAGLAALSRALYEFSHPENQPPTASAINADSLIAEPEENTTPKPAETSSQTQNALLISSAIITVIALIIAGVAISILSNRSPQPQPTSQTRSSQIVAGNEHSL</sequence>
<evidence type="ECO:0000259" key="3">
    <source>
        <dbReference type="Pfam" id="PF00656"/>
    </source>
</evidence>
<dbReference type="RefSeq" id="WP_263745238.1">
    <property type="nucleotide sequence ID" value="NZ_JAOWRF010000139.1"/>
</dbReference>
<keyword evidence="2" id="KW-0812">Transmembrane</keyword>
<feature type="transmembrane region" description="Helical" evidence="2">
    <location>
        <begin position="1226"/>
        <end position="1249"/>
    </location>
</feature>
<evidence type="ECO:0000313" key="6">
    <source>
        <dbReference type="Proteomes" id="UP001526143"/>
    </source>
</evidence>
<feature type="compositionally biased region" description="Low complexity" evidence="1">
    <location>
        <begin position="1252"/>
        <end position="1266"/>
    </location>
</feature>